<evidence type="ECO:0000256" key="1">
    <source>
        <dbReference type="SAM" id="MobiDB-lite"/>
    </source>
</evidence>
<feature type="compositionally biased region" description="Polar residues" evidence="1">
    <location>
        <begin position="20"/>
        <end position="71"/>
    </location>
</feature>
<dbReference type="Pfam" id="PF03004">
    <property type="entry name" value="Transposase_24"/>
    <property type="match status" value="1"/>
</dbReference>
<organism evidence="2 3">
    <name type="scientific">Arabidopsis thaliana</name>
    <name type="common">Mouse-ear cress</name>
    <dbReference type="NCBI Taxonomy" id="3702"/>
    <lineage>
        <taxon>Eukaryota</taxon>
        <taxon>Viridiplantae</taxon>
        <taxon>Streptophyta</taxon>
        <taxon>Embryophyta</taxon>
        <taxon>Tracheophyta</taxon>
        <taxon>Spermatophyta</taxon>
        <taxon>Magnoliopsida</taxon>
        <taxon>eudicotyledons</taxon>
        <taxon>Gunneridae</taxon>
        <taxon>Pentapetalae</taxon>
        <taxon>rosids</taxon>
        <taxon>malvids</taxon>
        <taxon>Brassicales</taxon>
        <taxon>Brassicaceae</taxon>
        <taxon>Camelineae</taxon>
        <taxon>Arabidopsis</taxon>
    </lineage>
</organism>
<feature type="region of interest" description="Disordered" evidence="1">
    <location>
        <begin position="397"/>
        <end position="439"/>
    </location>
</feature>
<dbReference type="Proteomes" id="UP000516314">
    <property type="component" value="Chromosome 3"/>
</dbReference>
<proteinExistence type="predicted"/>
<dbReference type="EMBL" id="LR881468">
    <property type="protein sequence ID" value="CAD5324734.1"/>
    <property type="molecule type" value="Genomic_DNA"/>
</dbReference>
<name>A0A7G2ETK5_ARATH</name>
<gene>
    <name evidence="2" type="ORF">AT9943_LOCUS12616</name>
</gene>
<protein>
    <submittedName>
        <fullName evidence="2">(thale cress) hypothetical protein</fullName>
    </submittedName>
</protein>
<dbReference type="AlphaFoldDB" id="A0A7G2ETK5"/>
<evidence type="ECO:0000313" key="3">
    <source>
        <dbReference type="Proteomes" id="UP000516314"/>
    </source>
</evidence>
<sequence length="439" mass="48624">MSFLGNEYTRYLSQQQQQQPVSPHTSVSDGNTSAVGGNHRSSAPQTPTSQNLPPNGASTQPENQQPAPSVNLTNPLAVRLNNMTIEELLESSGRAFDDDYSVAAIVRSIFERDFKEPHANWTQTPGPVIDRRFETFAQVYNWDRAINKRVRVEFETKLKGRMSDQVGLWKGKWKEKGDVAKPRWIDPEVWKGLVRFWKDPKSELKSINSRNARYHDPDGLGIHKHRSGQTSYKARARKRCELTGETTPDFLVLLDETHRKSDGSFIDRKSEEIYKEVSGRIQEEESQMCSGDTTESIASGGLFVQAKNKIYAQVAPKKKGRIYGAGSLQLETSSAHAGPVLPREDPVVLSQKLAAAEALIANQAEKITSFDAYFDYLAEKDPEFAALFRARSSTRTELVSSSLRPEEPNATAGTSVGTGVGAEAVVADTSTRSSPSQAF</sequence>
<feature type="compositionally biased region" description="Polar residues" evidence="1">
    <location>
        <begin position="430"/>
        <end position="439"/>
    </location>
</feature>
<reference evidence="2 3" key="1">
    <citation type="submission" date="2020-09" db="EMBL/GenBank/DDBJ databases">
        <authorList>
            <person name="Ashkenazy H."/>
        </authorList>
    </citation>
    <scope>NUCLEOTIDE SEQUENCE [LARGE SCALE GENOMIC DNA]</scope>
    <source>
        <strain evidence="3">cv. Cdm-0</strain>
    </source>
</reference>
<feature type="compositionally biased region" description="Low complexity" evidence="1">
    <location>
        <begin position="410"/>
        <end position="429"/>
    </location>
</feature>
<evidence type="ECO:0000313" key="2">
    <source>
        <dbReference type="EMBL" id="CAD5324734.1"/>
    </source>
</evidence>
<dbReference type="InterPro" id="IPR004252">
    <property type="entry name" value="Probable_transposase_24"/>
</dbReference>
<accession>A0A7G2ETK5</accession>
<feature type="region of interest" description="Disordered" evidence="1">
    <location>
        <begin position="1"/>
        <end position="71"/>
    </location>
</feature>